<keyword evidence="3" id="KW-1185">Reference proteome</keyword>
<dbReference type="InterPro" id="IPR017927">
    <property type="entry name" value="FAD-bd_FR_type"/>
</dbReference>
<dbReference type="AlphaFoldDB" id="A0A9P6UQL4"/>
<protein>
    <recommendedName>
        <fullName evidence="1">FAD-binding FR-type domain-containing protein</fullName>
    </recommendedName>
</protein>
<dbReference type="Gene3D" id="2.30.110.10">
    <property type="entry name" value="Electron Transport, Fmn-binding Protein, Chain A"/>
    <property type="match status" value="1"/>
</dbReference>
<dbReference type="InterPro" id="IPR012349">
    <property type="entry name" value="Split_barrel_FMN-bd"/>
</dbReference>
<dbReference type="SUPFAM" id="SSF50475">
    <property type="entry name" value="FMN-binding split barrel"/>
    <property type="match status" value="1"/>
</dbReference>
<dbReference type="InterPro" id="IPR017938">
    <property type="entry name" value="Riboflavin_synthase-like_b-brl"/>
</dbReference>
<dbReference type="EMBL" id="JAAAIP010000474">
    <property type="protein sequence ID" value="KAG0316533.1"/>
    <property type="molecule type" value="Genomic_DNA"/>
</dbReference>
<dbReference type="SUPFAM" id="SSF52343">
    <property type="entry name" value="Ferredoxin reductase-like, C-terminal NADP-linked domain"/>
    <property type="match status" value="1"/>
</dbReference>
<gene>
    <name evidence="2" type="ORF">BGZ99_006837</name>
</gene>
<dbReference type="PANTHER" id="PTHR42815">
    <property type="entry name" value="FAD-BINDING, PUTATIVE (AFU_ORTHOLOGUE AFUA_6G07600)-RELATED"/>
    <property type="match status" value="1"/>
</dbReference>
<accession>A0A9P6UQL4</accession>
<dbReference type="PROSITE" id="PS51384">
    <property type="entry name" value="FAD_FR"/>
    <property type="match status" value="1"/>
</dbReference>
<dbReference type="Gene3D" id="2.40.30.10">
    <property type="entry name" value="Translation factors"/>
    <property type="match status" value="1"/>
</dbReference>
<sequence>MQAVETYKDDVALRDRWHDGERKIQDLLHVREAVEGASRIFRPYLTHQQEHFVAGLKYIYLGTLDKEGRPWVSMVTGPRGFMGNSQGLTLEVKTIMPPSDPIFANLNRGEVCRNGSHKFGGISIDFTNRRRNKINGAAFPAEILVADEETGELHVRFTVEQTIGNCPKYVTIRKMGPTKGYARHLDSVEKPPALAASGGYDGPELSEEAKAVIHQADCLFLSTRYIDDDLPDQTSGMDCNHRGGNPGFAQLRGNKIIFPDYSGNRFFNSLGNLIHDNRIGLLFVNFDNGDLLHVTGRAELFFGKEAQEHYPHSKLCILVTVDDHFLRKDALPFTMSTKELSPYNPAVPSGHNNAADLAASAHVDATLANIIKHTNDVASFRFITSEPIKYIPGQYAVLDFSQFDNGYSHMRDEDPQSLNDDYIRTWTISSAPTSSKSSKDWQEVSEFTLTIKRKPGGLMSNVLHDFPLKRYKLMVPLVTTGGSFLLPKHQALTDSVQPDAESKPFKVAFISGGIGSTPFISMIRGARHMHDGPLDIKWVNSATTVDEALPQILREVAAPLKDDDNKTLDLSMELFVTREKSSLTGDALAKELLNTRIHYKRVGTEDLLQVVPDLLDRQIFICGPDPFMDAIKVSLEDLKVSSVNIHFEAFNF</sequence>
<proteinExistence type="predicted"/>
<dbReference type="PANTHER" id="PTHR42815:SF2">
    <property type="entry name" value="FAD-BINDING, PUTATIVE (AFU_ORTHOLOGUE AFUA_6G07600)-RELATED"/>
    <property type="match status" value="1"/>
</dbReference>
<name>A0A9P6UQL4_9FUNG</name>
<evidence type="ECO:0000259" key="1">
    <source>
        <dbReference type="PROSITE" id="PS51384"/>
    </source>
</evidence>
<dbReference type="GO" id="GO:0016491">
    <property type="term" value="F:oxidoreductase activity"/>
    <property type="evidence" value="ECO:0007669"/>
    <property type="project" value="InterPro"/>
</dbReference>
<reference evidence="2" key="1">
    <citation type="journal article" date="2020" name="Fungal Divers.">
        <title>Resolving the Mortierellaceae phylogeny through synthesis of multi-gene phylogenetics and phylogenomics.</title>
        <authorList>
            <person name="Vandepol N."/>
            <person name="Liber J."/>
            <person name="Desiro A."/>
            <person name="Na H."/>
            <person name="Kennedy M."/>
            <person name="Barry K."/>
            <person name="Grigoriev I.V."/>
            <person name="Miller A.N."/>
            <person name="O'Donnell K."/>
            <person name="Stajich J.E."/>
            <person name="Bonito G."/>
        </authorList>
    </citation>
    <scope>NUCLEOTIDE SEQUENCE</scope>
    <source>
        <strain evidence="2">REB-010B</strain>
    </source>
</reference>
<organism evidence="2 3">
    <name type="scientific">Dissophora globulifera</name>
    <dbReference type="NCBI Taxonomy" id="979702"/>
    <lineage>
        <taxon>Eukaryota</taxon>
        <taxon>Fungi</taxon>
        <taxon>Fungi incertae sedis</taxon>
        <taxon>Mucoromycota</taxon>
        <taxon>Mortierellomycotina</taxon>
        <taxon>Mortierellomycetes</taxon>
        <taxon>Mortierellales</taxon>
        <taxon>Mortierellaceae</taxon>
        <taxon>Dissophora</taxon>
    </lineage>
</organism>
<feature type="domain" description="FAD-binding FR-type" evidence="1">
    <location>
        <begin position="360"/>
        <end position="487"/>
    </location>
</feature>
<dbReference type="InterPro" id="IPR039261">
    <property type="entry name" value="FNR_nucleotide-bd"/>
</dbReference>
<dbReference type="OrthoDB" id="436496at2759"/>
<dbReference type="Gene3D" id="3.40.50.80">
    <property type="entry name" value="Nucleotide-binding domain of ferredoxin-NADP reductase (FNR) module"/>
    <property type="match status" value="1"/>
</dbReference>
<dbReference type="SUPFAM" id="SSF63380">
    <property type="entry name" value="Riboflavin synthase domain-like"/>
    <property type="match status" value="1"/>
</dbReference>
<dbReference type="Proteomes" id="UP000738325">
    <property type="component" value="Unassembled WGS sequence"/>
</dbReference>
<evidence type="ECO:0000313" key="3">
    <source>
        <dbReference type="Proteomes" id="UP000738325"/>
    </source>
</evidence>
<evidence type="ECO:0000313" key="2">
    <source>
        <dbReference type="EMBL" id="KAG0316533.1"/>
    </source>
</evidence>
<comment type="caution">
    <text evidence="2">The sequence shown here is derived from an EMBL/GenBank/DDBJ whole genome shotgun (WGS) entry which is preliminary data.</text>
</comment>